<gene>
    <name evidence="1" type="ORF">RCOM_1615400</name>
</gene>
<proteinExistence type="predicted"/>
<dbReference type="EMBL" id="EQ973775">
    <property type="protein sequence ID" value="EEF50534.1"/>
    <property type="molecule type" value="Genomic_DNA"/>
</dbReference>
<dbReference type="Proteomes" id="UP000008311">
    <property type="component" value="Unassembled WGS sequence"/>
</dbReference>
<reference evidence="2" key="1">
    <citation type="journal article" date="2010" name="Nat. Biotechnol.">
        <title>Draft genome sequence of the oilseed species Ricinus communis.</title>
        <authorList>
            <person name="Chan A.P."/>
            <person name="Crabtree J."/>
            <person name="Zhao Q."/>
            <person name="Lorenzi H."/>
            <person name="Orvis J."/>
            <person name="Puiu D."/>
            <person name="Melake-Berhan A."/>
            <person name="Jones K.M."/>
            <person name="Redman J."/>
            <person name="Chen G."/>
            <person name="Cahoon E.B."/>
            <person name="Gedil M."/>
            <person name="Stanke M."/>
            <person name="Haas B.J."/>
            <person name="Wortman J.R."/>
            <person name="Fraser-Liggett C.M."/>
            <person name="Ravel J."/>
            <person name="Rabinowicz P.D."/>
        </authorList>
    </citation>
    <scope>NUCLEOTIDE SEQUENCE [LARGE SCALE GENOMIC DNA]</scope>
    <source>
        <strain evidence="2">cv. Hale</strain>
    </source>
</reference>
<organism evidence="1 2">
    <name type="scientific">Ricinus communis</name>
    <name type="common">Castor bean</name>
    <dbReference type="NCBI Taxonomy" id="3988"/>
    <lineage>
        <taxon>Eukaryota</taxon>
        <taxon>Viridiplantae</taxon>
        <taxon>Streptophyta</taxon>
        <taxon>Embryophyta</taxon>
        <taxon>Tracheophyta</taxon>
        <taxon>Spermatophyta</taxon>
        <taxon>Magnoliopsida</taxon>
        <taxon>eudicotyledons</taxon>
        <taxon>Gunneridae</taxon>
        <taxon>Pentapetalae</taxon>
        <taxon>rosids</taxon>
        <taxon>fabids</taxon>
        <taxon>Malpighiales</taxon>
        <taxon>Euphorbiaceae</taxon>
        <taxon>Acalyphoideae</taxon>
        <taxon>Acalypheae</taxon>
        <taxon>Ricinus</taxon>
    </lineage>
</organism>
<evidence type="ECO:0000313" key="1">
    <source>
        <dbReference type="EMBL" id="EEF50534.1"/>
    </source>
</evidence>
<dbReference type="STRING" id="3988.B9RDS6"/>
<keyword evidence="2" id="KW-1185">Reference proteome</keyword>
<protein>
    <submittedName>
        <fullName evidence="1">Uncharacterized protein</fullName>
    </submittedName>
</protein>
<sequence length="128" mass="14169">MKSFSFSPPTPLVPSPPPHPFHVTVTTTSSFLLIVPATKANYSTRSLLDISINDISINFLANTDEIRLLRTIESRTFDAFMAASAAVVKSNYSRILADVRPRIAYEPVESSRNWKLTEATKGVTVEAR</sequence>
<name>B9RDS6_RICCO</name>
<evidence type="ECO:0000313" key="2">
    <source>
        <dbReference type="Proteomes" id="UP000008311"/>
    </source>
</evidence>
<accession>B9RDS6</accession>
<dbReference type="AlphaFoldDB" id="B9RDS6"/>
<dbReference type="InParanoid" id="B9RDS6"/>